<evidence type="ECO:0000256" key="3">
    <source>
        <dbReference type="ARBA" id="ARBA00023163"/>
    </source>
</evidence>
<keyword evidence="3" id="KW-0804">Transcription</keyword>
<dbReference type="Gene3D" id="1.10.10.10">
    <property type="entry name" value="Winged helix-like DNA-binding domain superfamily/Winged helix DNA-binding domain"/>
    <property type="match status" value="1"/>
</dbReference>
<evidence type="ECO:0000256" key="2">
    <source>
        <dbReference type="ARBA" id="ARBA00023125"/>
    </source>
</evidence>
<dbReference type="SUPFAM" id="SSF46785">
    <property type="entry name" value="Winged helix' DNA-binding domain"/>
    <property type="match status" value="1"/>
</dbReference>
<dbReference type="EMBL" id="BSSU01000004">
    <property type="protein sequence ID" value="GLX81506.1"/>
    <property type="molecule type" value="Genomic_DNA"/>
</dbReference>
<comment type="caution">
    <text evidence="5">The sequence shown here is derived from an EMBL/GenBank/DDBJ whole genome shotgun (WGS) entry which is preliminary data.</text>
</comment>
<proteinExistence type="predicted"/>
<dbReference type="SMART" id="SM00418">
    <property type="entry name" value="HTH_ARSR"/>
    <property type="match status" value="1"/>
</dbReference>
<protein>
    <submittedName>
        <fullName evidence="5">Transcriptional regulator</fullName>
    </submittedName>
</protein>
<keyword evidence="6" id="KW-1185">Reference proteome</keyword>
<dbReference type="CDD" id="cd00090">
    <property type="entry name" value="HTH_ARSR"/>
    <property type="match status" value="1"/>
</dbReference>
<dbReference type="InterPro" id="IPR051011">
    <property type="entry name" value="Metal_resp_trans_reg"/>
</dbReference>
<dbReference type="InterPro" id="IPR011991">
    <property type="entry name" value="ArsR-like_HTH"/>
</dbReference>
<dbReference type="PANTHER" id="PTHR43132:SF2">
    <property type="entry name" value="ARSENICAL RESISTANCE OPERON REPRESSOR ARSR-RELATED"/>
    <property type="match status" value="1"/>
</dbReference>
<organism evidence="5 6">
    <name type="scientific">Thalassotalea eurytherma</name>
    <dbReference type="NCBI Taxonomy" id="1144278"/>
    <lineage>
        <taxon>Bacteria</taxon>
        <taxon>Pseudomonadati</taxon>
        <taxon>Pseudomonadota</taxon>
        <taxon>Gammaproteobacteria</taxon>
        <taxon>Alteromonadales</taxon>
        <taxon>Colwelliaceae</taxon>
        <taxon>Thalassotalea</taxon>
    </lineage>
</organism>
<feature type="domain" description="HTH arsR-type" evidence="4">
    <location>
        <begin position="1"/>
        <end position="98"/>
    </location>
</feature>
<evidence type="ECO:0000313" key="6">
    <source>
        <dbReference type="Proteomes" id="UP001157133"/>
    </source>
</evidence>
<sequence>MLFMNIEMVAKALKELGHKTRLSIYKQVVKAGQQGISVGDIQEELSIPGSTLSHHISGLSQADLIHQRREGRTLFCIANYQHLEDVIDFLKDECCVGDSIN</sequence>
<keyword evidence="1" id="KW-0805">Transcription regulation</keyword>
<accession>A0ABQ6GZZ1</accession>
<keyword evidence="2" id="KW-0238">DNA-binding</keyword>
<evidence type="ECO:0000313" key="5">
    <source>
        <dbReference type="EMBL" id="GLX81506.1"/>
    </source>
</evidence>
<evidence type="ECO:0000259" key="4">
    <source>
        <dbReference type="PROSITE" id="PS50987"/>
    </source>
</evidence>
<gene>
    <name evidence="5" type="ORF">theurythT_09580</name>
</gene>
<dbReference type="Proteomes" id="UP001157133">
    <property type="component" value="Unassembled WGS sequence"/>
</dbReference>
<dbReference type="Pfam" id="PF12840">
    <property type="entry name" value="HTH_20"/>
    <property type="match status" value="1"/>
</dbReference>
<name>A0ABQ6GZZ1_9GAMM</name>
<reference evidence="5 6" key="1">
    <citation type="submission" date="2023-03" db="EMBL/GenBank/DDBJ databases">
        <title>Draft genome sequence of Thalassotalea eurytherma JCM 18482T.</title>
        <authorList>
            <person name="Sawabe T."/>
        </authorList>
    </citation>
    <scope>NUCLEOTIDE SEQUENCE [LARGE SCALE GENOMIC DNA]</scope>
    <source>
        <strain evidence="5 6">JCM 18482</strain>
    </source>
</reference>
<dbReference type="PROSITE" id="PS50987">
    <property type="entry name" value="HTH_ARSR_2"/>
    <property type="match status" value="1"/>
</dbReference>
<dbReference type="PANTHER" id="PTHR43132">
    <property type="entry name" value="ARSENICAL RESISTANCE OPERON REPRESSOR ARSR-RELATED"/>
    <property type="match status" value="1"/>
</dbReference>
<evidence type="ECO:0000256" key="1">
    <source>
        <dbReference type="ARBA" id="ARBA00023015"/>
    </source>
</evidence>
<dbReference type="InterPro" id="IPR001845">
    <property type="entry name" value="HTH_ArsR_DNA-bd_dom"/>
</dbReference>
<dbReference type="NCBIfam" id="NF033788">
    <property type="entry name" value="HTH_metalloreg"/>
    <property type="match status" value="1"/>
</dbReference>
<dbReference type="InterPro" id="IPR036390">
    <property type="entry name" value="WH_DNA-bd_sf"/>
</dbReference>
<dbReference type="InterPro" id="IPR036388">
    <property type="entry name" value="WH-like_DNA-bd_sf"/>
</dbReference>